<sequence length="63" mass="6671">MDRLADRKPPAGPAVGKPPAEVHTRQGQQPRNLPHVNLVDRPLDPPPARCTSGRASGPGTCPM</sequence>
<evidence type="ECO:0000313" key="3">
    <source>
        <dbReference type="Proteomes" id="UP000535890"/>
    </source>
</evidence>
<evidence type="ECO:0000256" key="1">
    <source>
        <dbReference type="SAM" id="MobiDB-lite"/>
    </source>
</evidence>
<proteinExistence type="predicted"/>
<reference evidence="2 3" key="1">
    <citation type="submission" date="2020-07" db="EMBL/GenBank/DDBJ databases">
        <title>Sequencing the genomes of 1000 actinobacteria strains.</title>
        <authorList>
            <person name="Klenk H.-P."/>
        </authorList>
    </citation>
    <scope>NUCLEOTIDE SEQUENCE [LARGE SCALE GENOMIC DNA]</scope>
    <source>
        <strain evidence="2 3">DSM 45772</strain>
    </source>
</reference>
<dbReference type="AlphaFoldDB" id="A0A7Y9DXG3"/>
<keyword evidence="3" id="KW-1185">Reference proteome</keyword>
<accession>A0A7Y9DXG3</accession>
<gene>
    <name evidence="2" type="ORF">BJ983_003079</name>
</gene>
<dbReference type="EMBL" id="JACCBN010000001">
    <property type="protein sequence ID" value="NYD36977.1"/>
    <property type="molecule type" value="Genomic_DNA"/>
</dbReference>
<comment type="caution">
    <text evidence="2">The sequence shown here is derived from an EMBL/GenBank/DDBJ whole genome shotgun (WGS) entry which is preliminary data.</text>
</comment>
<feature type="region of interest" description="Disordered" evidence="1">
    <location>
        <begin position="1"/>
        <end position="63"/>
    </location>
</feature>
<name>A0A7Y9DXG3_9PSEU</name>
<protein>
    <submittedName>
        <fullName evidence="2">Uncharacterized protein</fullName>
    </submittedName>
</protein>
<evidence type="ECO:0000313" key="2">
    <source>
        <dbReference type="EMBL" id="NYD36977.1"/>
    </source>
</evidence>
<organism evidence="2 3">
    <name type="scientific">Actinomycetospora corticicola</name>
    <dbReference type="NCBI Taxonomy" id="663602"/>
    <lineage>
        <taxon>Bacteria</taxon>
        <taxon>Bacillati</taxon>
        <taxon>Actinomycetota</taxon>
        <taxon>Actinomycetes</taxon>
        <taxon>Pseudonocardiales</taxon>
        <taxon>Pseudonocardiaceae</taxon>
        <taxon>Actinomycetospora</taxon>
    </lineage>
</organism>
<dbReference type="Proteomes" id="UP000535890">
    <property type="component" value="Unassembled WGS sequence"/>
</dbReference>